<feature type="transmembrane region" description="Helical" evidence="8">
    <location>
        <begin position="176"/>
        <end position="199"/>
    </location>
</feature>
<feature type="transmembrane region" description="Helical" evidence="8">
    <location>
        <begin position="12"/>
        <end position="30"/>
    </location>
</feature>
<reference evidence="9 13" key="1">
    <citation type="submission" date="2014-10" db="EMBL/GenBank/DDBJ databases">
        <title>Complete genome sequence of Parvimonas micra KCOM 1535 (= ChDC B708).</title>
        <authorList>
            <person name="Kook J.-K."/>
            <person name="Park S.-N."/>
            <person name="Lim Y.K."/>
            <person name="Roh H."/>
        </authorList>
    </citation>
    <scope>NUCLEOTIDE SEQUENCE [LARGE SCALE GENOMIC DNA]</scope>
    <source>
        <strain evidence="9">KCOM 1535</strain>
        <strain evidence="13">KCOM 1535 / ChDC B708</strain>
    </source>
</reference>
<evidence type="ECO:0000256" key="8">
    <source>
        <dbReference type="SAM" id="Phobius"/>
    </source>
</evidence>
<evidence type="ECO:0000256" key="4">
    <source>
        <dbReference type="ARBA" id="ARBA00022475"/>
    </source>
</evidence>
<evidence type="ECO:0000256" key="1">
    <source>
        <dbReference type="ARBA" id="ARBA00004651"/>
    </source>
</evidence>
<keyword evidence="7 8" id="KW-0472">Membrane</keyword>
<evidence type="ECO:0000256" key="6">
    <source>
        <dbReference type="ARBA" id="ARBA00022989"/>
    </source>
</evidence>
<keyword evidence="5 8" id="KW-0812">Transmembrane</keyword>
<proteinExistence type="inferred from homology"/>
<feature type="transmembrane region" description="Helical" evidence="8">
    <location>
        <begin position="334"/>
        <end position="367"/>
    </location>
</feature>
<dbReference type="EMBL" id="CP101412">
    <property type="protein sequence ID" value="WBB30739.1"/>
    <property type="molecule type" value="Genomic_DNA"/>
</dbReference>
<feature type="transmembrane region" description="Helical" evidence="8">
    <location>
        <begin position="303"/>
        <end position="322"/>
    </location>
</feature>
<dbReference type="Proteomes" id="UP000758611">
    <property type="component" value="Unassembled WGS sequence"/>
</dbReference>
<evidence type="ECO:0000313" key="9">
    <source>
        <dbReference type="EMBL" id="AIZ36043.1"/>
    </source>
</evidence>
<dbReference type="PANTHER" id="PTHR21716">
    <property type="entry name" value="TRANSMEMBRANE PROTEIN"/>
    <property type="match status" value="1"/>
</dbReference>
<dbReference type="RefSeq" id="WP_041953404.1">
    <property type="nucleotide sequence ID" value="NZ_CAUTAE010000002.1"/>
</dbReference>
<dbReference type="Proteomes" id="UP001141458">
    <property type="component" value="Unassembled WGS sequence"/>
</dbReference>
<accession>A0A0B4RZV3</accession>
<evidence type="ECO:0000256" key="3">
    <source>
        <dbReference type="ARBA" id="ARBA00022448"/>
    </source>
</evidence>
<feature type="transmembrane region" description="Helical" evidence="8">
    <location>
        <begin position="42"/>
        <end position="64"/>
    </location>
</feature>
<organism evidence="9 13">
    <name type="scientific">Parvimonas micra</name>
    <dbReference type="NCBI Taxonomy" id="33033"/>
    <lineage>
        <taxon>Bacteria</taxon>
        <taxon>Bacillati</taxon>
        <taxon>Bacillota</taxon>
        <taxon>Tissierellia</taxon>
        <taxon>Tissierellales</taxon>
        <taxon>Peptoniphilaceae</taxon>
        <taxon>Parvimonas</taxon>
    </lineage>
</organism>
<dbReference type="EMBL" id="JABZRE010000008">
    <property type="protein sequence ID" value="MBF1306800.1"/>
    <property type="molecule type" value="Genomic_DNA"/>
</dbReference>
<dbReference type="InterPro" id="IPR002549">
    <property type="entry name" value="AI-2E-like"/>
</dbReference>
<dbReference type="AlphaFoldDB" id="A0A0B4RZV3"/>
<evidence type="ECO:0000313" key="12">
    <source>
        <dbReference type="EMBL" id="WBB30739.1"/>
    </source>
</evidence>
<feature type="transmembrane region" description="Helical" evidence="8">
    <location>
        <begin position="84"/>
        <end position="109"/>
    </location>
</feature>
<dbReference type="Pfam" id="PF01594">
    <property type="entry name" value="AI-2E_transport"/>
    <property type="match status" value="1"/>
</dbReference>
<evidence type="ECO:0000256" key="2">
    <source>
        <dbReference type="ARBA" id="ARBA00009773"/>
    </source>
</evidence>
<dbReference type="GO" id="GO:0055085">
    <property type="term" value="P:transmembrane transport"/>
    <property type="evidence" value="ECO:0007669"/>
    <property type="project" value="TreeGrafter"/>
</dbReference>
<evidence type="ECO:0000313" key="11">
    <source>
        <dbReference type="EMBL" id="MCZ7408233.1"/>
    </source>
</evidence>
<evidence type="ECO:0000256" key="7">
    <source>
        <dbReference type="ARBA" id="ARBA00023136"/>
    </source>
</evidence>
<sequence>MKFNWEQKNTVNVITGVLIFTISILCYFIFSNMKSIISYTANIRYVLMPFIVGGAIAYILNFFVKFFENCFLRFEFFKKVKYKYIRMSAIIITYFIFFTFIILLLKYIIPQFYSNIKMFVDRTPIFIDMGVEKAKYMLQNVELSSEIRSFINGKLTEFATFSTTFLTDMIPWVATFATRVVSLFLNIILAIIISGYLLYDKENFSRILKKFMIAVFPEKANRITFKIVKRFDYTLKSYLLAKGIGAIIVGITFYIILLFMKIDYALLFAFILGFTNLIPWFGCYLGAIPIAIVLLFTSTFNTVLWFMIIVVIVSMIDANVISPRVSGKSLGISSFWVIFALVLGGSLFGIIGFLLSVPVFVVIYTTLKEYIEARLTKKGYSLKNPAEEFEKKEV</sequence>
<dbReference type="EMBL" id="CP009761">
    <property type="protein sequence ID" value="AIZ36043.1"/>
    <property type="molecule type" value="Genomic_DNA"/>
</dbReference>
<keyword evidence="6 8" id="KW-1133">Transmembrane helix</keyword>
<protein>
    <submittedName>
        <fullName evidence="10">AI-2E family transporter</fullName>
    </submittedName>
    <submittedName>
        <fullName evidence="9">Membrane protein</fullName>
    </submittedName>
</protein>
<dbReference type="Proteomes" id="UP001210690">
    <property type="component" value="Chromosome"/>
</dbReference>
<comment type="similarity">
    <text evidence="2">Belongs to the autoinducer-2 exporter (AI-2E) (TC 2.A.86) family.</text>
</comment>
<reference evidence="10" key="2">
    <citation type="submission" date="2020-04" db="EMBL/GenBank/DDBJ databases">
        <title>Deep metagenomics examines the oral microbiome during advanced dental caries in children, revealing novel taxa and co-occurrences with host molecules.</title>
        <authorList>
            <person name="Baker J.L."/>
            <person name="Morton J.T."/>
            <person name="Dinis M."/>
            <person name="Alvarez R."/>
            <person name="Tran N.C."/>
            <person name="Knight R."/>
            <person name="Edlund A."/>
        </authorList>
    </citation>
    <scope>NUCLEOTIDE SEQUENCE</scope>
    <source>
        <strain evidence="10">JCVI_23_bin.11</strain>
    </source>
</reference>
<dbReference type="Proteomes" id="UP000031386">
    <property type="component" value="Chromosome"/>
</dbReference>
<dbReference type="OrthoDB" id="9793390at2"/>
<evidence type="ECO:0000313" key="10">
    <source>
        <dbReference type="EMBL" id="MBF1306800.1"/>
    </source>
</evidence>
<evidence type="ECO:0000256" key="5">
    <source>
        <dbReference type="ARBA" id="ARBA00022692"/>
    </source>
</evidence>
<keyword evidence="13" id="KW-1185">Reference proteome</keyword>
<dbReference type="STRING" id="33033.NW74_01015"/>
<dbReference type="KEGG" id="pmic:NW74_01015"/>
<feature type="transmembrane region" description="Helical" evidence="8">
    <location>
        <begin position="239"/>
        <end position="260"/>
    </location>
</feature>
<name>A0A0B4RZV3_9FIRM</name>
<comment type="subcellular location">
    <subcellularLocation>
        <location evidence="1">Cell membrane</location>
        <topology evidence="1">Multi-pass membrane protein</topology>
    </subcellularLocation>
</comment>
<dbReference type="PANTHER" id="PTHR21716:SF53">
    <property type="entry name" value="PERMEASE PERM-RELATED"/>
    <property type="match status" value="1"/>
</dbReference>
<dbReference type="EMBL" id="JANDZV010000009">
    <property type="protein sequence ID" value="MCZ7408233.1"/>
    <property type="molecule type" value="Genomic_DNA"/>
</dbReference>
<evidence type="ECO:0000313" key="13">
    <source>
        <dbReference type="Proteomes" id="UP000031386"/>
    </source>
</evidence>
<keyword evidence="4" id="KW-1003">Cell membrane</keyword>
<feature type="transmembrane region" description="Helical" evidence="8">
    <location>
        <begin position="266"/>
        <end position="296"/>
    </location>
</feature>
<dbReference type="GO" id="GO:0005886">
    <property type="term" value="C:plasma membrane"/>
    <property type="evidence" value="ECO:0007669"/>
    <property type="project" value="UniProtKB-SubCell"/>
</dbReference>
<keyword evidence="3" id="KW-0813">Transport</keyword>
<gene>
    <name evidence="10" type="ORF">HXM94_03275</name>
    <name evidence="12" type="ORF">NM222_07245</name>
    <name evidence="11" type="ORF">NND69_07710</name>
    <name evidence="9" type="ORF">NW74_01015</name>
</gene>
<reference evidence="11" key="3">
    <citation type="submission" date="2022-07" db="EMBL/GenBank/DDBJ databases">
        <title>Parvimonas micra travels from the subgingival sulcus of the human oral cavity to the colorectal adenocarcinoma.</title>
        <authorList>
            <person name="Conde-Perez K."/>
            <person name="Buetas E."/>
            <person name="Aja-Macaya P."/>
            <person name="Martin-De Arribas E."/>
            <person name="Iglesias-Corras I."/>
            <person name="Trigo-Tasende N."/>
            <person name="Nasser-Ali M."/>
            <person name="Estevez L.S."/>
            <person name="Rumbo-Feal S."/>
            <person name="Otero-Alen B."/>
            <person name="Noguera J.F."/>
            <person name="Concha A."/>
            <person name="Pardinas-Lopez S."/>
            <person name="Carda-Dieguez M."/>
            <person name="Gomez-Randulfe I."/>
            <person name="Martinez-Lago N."/>
            <person name="Ladra S."/>
            <person name="Aparicio L.A."/>
            <person name="Bou G."/>
            <person name="Mira A."/>
            <person name="Vallejo J.A."/>
            <person name="Poza M."/>
        </authorList>
    </citation>
    <scope>NUCLEOTIDE SEQUENCE</scope>
    <source>
        <strain evidence="12">PM102KC-G-1</strain>
        <strain evidence="11">PM79KC-AC-4</strain>
    </source>
</reference>